<accession>A0A8C2PHU7</accession>
<sequence length="125" mass="14553">MTVNSIIISCTILVFEGIFTKIPESQLTLFSHCRVFFFYTMNGKNRNKSFLLPKTDNIAVMEVQTLRPSYWNTHSLRPLFYRFAVMNRKVLDVFGTGASKNFPDFIPRLDPRYTVVTPEMPIEFS</sequence>
<evidence type="ECO:0000313" key="1">
    <source>
        <dbReference type="Ensembl" id="ENSCHIP00010019275.1"/>
    </source>
</evidence>
<reference evidence="1" key="1">
    <citation type="submission" date="2019-03" db="EMBL/GenBank/DDBJ databases">
        <title>Genome sequencing and reference-guided assembly of Black Bengal Goat (Capra hircus).</title>
        <authorList>
            <person name="Siddiki A.Z."/>
            <person name="Baten A."/>
            <person name="Billah M."/>
            <person name="Alam M.A.U."/>
            <person name="Shawrob K.S.M."/>
            <person name="Saha S."/>
            <person name="Chowdhury M."/>
            <person name="Rahman A.H."/>
            <person name="Stear M."/>
            <person name="Miah G."/>
            <person name="Das G.B."/>
            <person name="Hossain M.M."/>
            <person name="Kumkum M."/>
            <person name="Islam M.S."/>
            <person name="Mollah A.M."/>
            <person name="Ahsan A."/>
            <person name="Tusar F."/>
            <person name="Khan M.K.I."/>
        </authorList>
    </citation>
    <scope>NUCLEOTIDE SEQUENCE [LARGE SCALE GENOMIC DNA]</scope>
</reference>
<organism evidence="1">
    <name type="scientific">Capra hircus</name>
    <name type="common">Goat</name>
    <dbReference type="NCBI Taxonomy" id="9925"/>
    <lineage>
        <taxon>Eukaryota</taxon>
        <taxon>Metazoa</taxon>
        <taxon>Chordata</taxon>
        <taxon>Craniata</taxon>
        <taxon>Vertebrata</taxon>
        <taxon>Euteleostomi</taxon>
        <taxon>Mammalia</taxon>
        <taxon>Eutheria</taxon>
        <taxon>Laurasiatheria</taxon>
        <taxon>Artiodactyla</taxon>
        <taxon>Ruminantia</taxon>
        <taxon>Pecora</taxon>
        <taxon>Bovidae</taxon>
        <taxon>Caprinae</taxon>
        <taxon>Capra</taxon>
    </lineage>
</organism>
<protein>
    <submittedName>
        <fullName evidence="1">Uncharacterized protein</fullName>
    </submittedName>
</protein>
<proteinExistence type="predicted"/>
<dbReference type="AlphaFoldDB" id="A0A8C2PHU7"/>
<reference evidence="1" key="2">
    <citation type="submission" date="2025-08" db="UniProtKB">
        <authorList>
            <consortium name="Ensembl"/>
        </authorList>
    </citation>
    <scope>IDENTIFICATION</scope>
</reference>
<dbReference type="Ensembl" id="ENSCHIT00010027087.1">
    <property type="protein sequence ID" value="ENSCHIP00010019275.1"/>
    <property type="gene ID" value="ENSCHIG00010014000.1"/>
</dbReference>
<name>A0A8C2PHU7_CAPHI</name>